<name>C6T4S3_SOYBN</name>
<dbReference type="GeneID" id="100527583"/>
<evidence type="ECO:0000256" key="3">
    <source>
        <dbReference type="ARBA" id="ARBA00022833"/>
    </source>
</evidence>
<dbReference type="InterPro" id="IPR013083">
    <property type="entry name" value="Znf_RING/FYVE/PHD"/>
</dbReference>
<evidence type="ECO:0000256" key="4">
    <source>
        <dbReference type="PROSITE-ProRule" id="PRU00175"/>
    </source>
</evidence>
<dbReference type="SUPFAM" id="SSF57850">
    <property type="entry name" value="RING/U-box"/>
    <property type="match status" value="1"/>
</dbReference>
<reference evidence="6" key="1">
    <citation type="submission" date="2009-08" db="EMBL/GenBank/DDBJ databases">
        <authorList>
            <person name="Cheung F."/>
            <person name="Xiao Y."/>
            <person name="Chan A."/>
            <person name="Moskal W."/>
            <person name="Town C.D."/>
        </authorList>
    </citation>
    <scope>NUCLEOTIDE SEQUENCE</scope>
</reference>
<dbReference type="GO" id="GO:0008270">
    <property type="term" value="F:zinc ion binding"/>
    <property type="evidence" value="ECO:0007669"/>
    <property type="project" value="UniProtKB-KW"/>
</dbReference>
<dbReference type="InterPro" id="IPR051834">
    <property type="entry name" value="RING_finger_E3_ligase"/>
</dbReference>
<protein>
    <recommendedName>
        <fullName evidence="5">RING-type domain-containing protein</fullName>
    </recommendedName>
</protein>
<dbReference type="InterPro" id="IPR001841">
    <property type="entry name" value="Znf_RING"/>
</dbReference>
<dbReference type="EMBL" id="BT092434">
    <property type="protein sequence ID" value="ACU16694.1"/>
    <property type="molecule type" value="mRNA"/>
</dbReference>
<proteinExistence type="evidence at transcript level"/>
<dbReference type="KEGG" id="gmx:100527583"/>
<organism evidence="6">
    <name type="scientific">Glycine max</name>
    <name type="common">Soybean</name>
    <name type="synonym">Glycine hispida</name>
    <dbReference type="NCBI Taxonomy" id="3847"/>
    <lineage>
        <taxon>Eukaryota</taxon>
        <taxon>Viridiplantae</taxon>
        <taxon>Streptophyta</taxon>
        <taxon>Embryophyta</taxon>
        <taxon>Tracheophyta</taxon>
        <taxon>Spermatophyta</taxon>
        <taxon>Magnoliopsida</taxon>
        <taxon>eudicotyledons</taxon>
        <taxon>Gunneridae</taxon>
        <taxon>Pentapetalae</taxon>
        <taxon>rosids</taxon>
        <taxon>fabids</taxon>
        <taxon>Fabales</taxon>
        <taxon>Fabaceae</taxon>
        <taxon>Papilionoideae</taxon>
        <taxon>50 kb inversion clade</taxon>
        <taxon>NPAAA clade</taxon>
        <taxon>indigoferoid/millettioid clade</taxon>
        <taxon>Phaseoleae</taxon>
        <taxon>Glycine</taxon>
        <taxon>Glycine subgen. Soja</taxon>
    </lineage>
</organism>
<evidence type="ECO:0000313" key="6">
    <source>
        <dbReference type="EMBL" id="ACU16694.1"/>
    </source>
</evidence>
<keyword evidence="3" id="KW-0862">Zinc</keyword>
<feature type="domain" description="RING-type" evidence="5">
    <location>
        <begin position="155"/>
        <end position="196"/>
    </location>
</feature>
<dbReference type="PANTHER" id="PTHR45931:SF3">
    <property type="entry name" value="RING ZINC FINGER-CONTAINING PROTEIN"/>
    <property type="match status" value="1"/>
</dbReference>
<sequence length="202" mass="23454">MFIVCELLVHDQNTMAGMLPGVECARRRRLHRCLDSNSTSLTSHASTRRSSFCLYTSNHECRLSLSSSLQRSMLYQPHPDENMGGVVREAKQRLDDKFRAHRNSENKRQNSTKCVEGRRTRIAEFHTEVYGSKKSGSRRFSWTKWSWKASEQEDCAVCLESFRVGETLIHLPCAHRFHDRCLKPWLENNSHCPCCRTTIFSL</sequence>
<dbReference type="ExpressionAtlas" id="C6T4S3">
    <property type="expression patterns" value="baseline and differential"/>
</dbReference>
<dbReference type="RefSeq" id="NP_001238250.1">
    <property type="nucleotide sequence ID" value="NM_001251321.2"/>
</dbReference>
<evidence type="ECO:0000256" key="2">
    <source>
        <dbReference type="ARBA" id="ARBA00022771"/>
    </source>
</evidence>
<keyword evidence="1" id="KW-0479">Metal-binding</keyword>
<dbReference type="Gene3D" id="3.30.40.10">
    <property type="entry name" value="Zinc/RING finger domain, C3HC4 (zinc finger)"/>
    <property type="match status" value="1"/>
</dbReference>
<dbReference type="FunFam" id="3.30.40.10:FF:000611">
    <property type="entry name" value="Zinc finger family protein"/>
    <property type="match status" value="1"/>
</dbReference>
<keyword evidence="2 4" id="KW-0863">Zinc-finger</keyword>
<dbReference type="AlphaFoldDB" id="C6T4S3"/>
<dbReference type="SMART" id="SM00184">
    <property type="entry name" value="RING"/>
    <property type="match status" value="1"/>
</dbReference>
<dbReference type="PANTHER" id="PTHR45931">
    <property type="entry name" value="SI:CH211-59O9.10"/>
    <property type="match status" value="1"/>
</dbReference>
<evidence type="ECO:0000259" key="5">
    <source>
        <dbReference type="PROSITE" id="PS50089"/>
    </source>
</evidence>
<dbReference type="OrthoDB" id="8062037at2759"/>
<accession>C6T4S3</accession>
<evidence type="ECO:0000256" key="1">
    <source>
        <dbReference type="ARBA" id="ARBA00022723"/>
    </source>
</evidence>
<dbReference type="Pfam" id="PF13639">
    <property type="entry name" value="zf-RING_2"/>
    <property type="match status" value="1"/>
</dbReference>
<dbReference type="PROSITE" id="PS50089">
    <property type="entry name" value="ZF_RING_2"/>
    <property type="match status" value="1"/>
</dbReference>
<dbReference type="CDD" id="cd16454">
    <property type="entry name" value="RING-H2_PA-TM-RING"/>
    <property type="match status" value="1"/>
</dbReference>